<reference evidence="1" key="1">
    <citation type="submission" date="2021-06" db="EMBL/GenBank/DDBJ databases">
        <authorList>
            <person name="Kallberg Y."/>
            <person name="Tangrot J."/>
            <person name="Rosling A."/>
        </authorList>
    </citation>
    <scope>NUCLEOTIDE SEQUENCE</scope>
    <source>
        <strain evidence="1">AU212A</strain>
    </source>
</reference>
<feature type="non-terminal residue" evidence="1">
    <location>
        <position position="1"/>
    </location>
</feature>
<evidence type="ECO:0000313" key="1">
    <source>
        <dbReference type="EMBL" id="CAG8452932.1"/>
    </source>
</evidence>
<proteinExistence type="predicted"/>
<name>A0ACA9K588_9GLOM</name>
<protein>
    <submittedName>
        <fullName evidence="1">4923_t:CDS:1</fullName>
    </submittedName>
</protein>
<sequence length="110" mass="12802">IYYDQPVNKSSFIETNTFPVPVLMFSNIPYKSYLNCYFTYNANNTREDNNACSQYIRQPILNNSTSKYDGNFLTNGNLLFSTNPNDDLKDFGIMDIHVCETNIDDITMYY</sequence>
<gene>
    <name evidence="1" type="ORF">SCALOS_LOCUS1268</name>
</gene>
<organism evidence="1 2">
    <name type="scientific">Scutellospora calospora</name>
    <dbReference type="NCBI Taxonomy" id="85575"/>
    <lineage>
        <taxon>Eukaryota</taxon>
        <taxon>Fungi</taxon>
        <taxon>Fungi incertae sedis</taxon>
        <taxon>Mucoromycota</taxon>
        <taxon>Glomeromycotina</taxon>
        <taxon>Glomeromycetes</taxon>
        <taxon>Diversisporales</taxon>
        <taxon>Gigasporaceae</taxon>
        <taxon>Scutellospora</taxon>
    </lineage>
</organism>
<accession>A0ACA9K588</accession>
<dbReference type="Proteomes" id="UP000789860">
    <property type="component" value="Unassembled WGS sequence"/>
</dbReference>
<dbReference type="EMBL" id="CAJVPM010000838">
    <property type="protein sequence ID" value="CAG8452932.1"/>
    <property type="molecule type" value="Genomic_DNA"/>
</dbReference>
<comment type="caution">
    <text evidence="1">The sequence shown here is derived from an EMBL/GenBank/DDBJ whole genome shotgun (WGS) entry which is preliminary data.</text>
</comment>
<evidence type="ECO:0000313" key="2">
    <source>
        <dbReference type="Proteomes" id="UP000789860"/>
    </source>
</evidence>
<keyword evidence="2" id="KW-1185">Reference proteome</keyword>